<organism evidence="2 3">
    <name type="scientific">Oleoguttula mirabilis</name>
    <dbReference type="NCBI Taxonomy" id="1507867"/>
    <lineage>
        <taxon>Eukaryota</taxon>
        <taxon>Fungi</taxon>
        <taxon>Dikarya</taxon>
        <taxon>Ascomycota</taxon>
        <taxon>Pezizomycotina</taxon>
        <taxon>Dothideomycetes</taxon>
        <taxon>Dothideomycetidae</taxon>
        <taxon>Mycosphaerellales</taxon>
        <taxon>Teratosphaeriaceae</taxon>
        <taxon>Oleoguttula</taxon>
    </lineage>
</organism>
<feature type="compositionally biased region" description="Low complexity" evidence="1">
    <location>
        <begin position="267"/>
        <end position="277"/>
    </location>
</feature>
<feature type="region of interest" description="Disordered" evidence="1">
    <location>
        <begin position="410"/>
        <end position="461"/>
    </location>
</feature>
<feature type="compositionally biased region" description="Basic and acidic residues" evidence="1">
    <location>
        <begin position="89"/>
        <end position="98"/>
    </location>
</feature>
<comment type="caution">
    <text evidence="2">The sequence shown here is derived from an EMBL/GenBank/DDBJ whole genome shotgun (WGS) entry which is preliminary data.</text>
</comment>
<sequence length="846" mass="89475">MDMGMDIFGRLNAEAIQRHASPEPTAVAAPPPVHDPNQPSALARRRDRSPLQPVATGNARPSARQTSDYDADQDGNNNNDEGEEGEGDAETKPIDLDAPKTPTSLELFEMLQKAAPQLLDRFCKYNDGKNDLATGWEKEYRLLKKREEERVRKLWGPLEENPELRRLHEQAVAAREVERGYMPPVDMAVGGLPLAMPDSGSEGEGGGGRGRSPVNRARDGVPEGRRGGAEATGERDGAAGERVRLAMPRSSPPERPHARPAKLTSKPASNPSSPPNSDGGIPLPSITAAKFALDVKLRLLPALVLLATPKSTRNIALVRRAEDAARAAHRFVRESAEYATPLGQALNGRCCFYRGVCRMGRTQIDGKEHNGLVWFRRATEDARGVFVEAKWAEEWIRRFRVDGMGSSLPLSSFGDWPRPTTGEGGSQGVAAEGVNGPSDERPTTSGSTMSPTAAERPPTAGSWVSGMWASVTQALRGNPSDGAAKPPPFEILQTFTRNPLLAGVGAAEAAEEESPVSPKNRTGAVASRRPGMGERIPTFTTLQSGGSTEYDHHGVAWSHSRPFGKGEILPGKPMEFVASPDRMTGVDDEDDEVVDDIPYNLHGGHVPIRQLKAPHGSFSDQGALGALKVANGSGVVSPPASLWAMGSGSGGETTQAPQQEQPQKQQQQQPAPRIAYRIVNGAPSDSSSSDAHSGALLPLHEPSHLPTPGHSPSYIPPQPTSPPAPSDVAGRSPRRSIAFAASLTNRLPSFTGSHDGSQQQPSPTSGGVGLYARRKLSQIVGIPAITTAREADPLVEMEEGQSPYRSMFSGGGGGGGGGGGDGSLPRKRSSGSGSGGGAPKSPDEMV</sequence>
<protein>
    <submittedName>
        <fullName evidence="2">Uncharacterized protein</fullName>
    </submittedName>
</protein>
<evidence type="ECO:0000313" key="3">
    <source>
        <dbReference type="Proteomes" id="UP001324427"/>
    </source>
</evidence>
<feature type="compositionally biased region" description="Gly residues" evidence="1">
    <location>
        <begin position="809"/>
        <end position="822"/>
    </location>
</feature>
<feature type="region of interest" description="Disordered" evidence="1">
    <location>
        <begin position="190"/>
        <end position="281"/>
    </location>
</feature>
<feature type="compositionally biased region" description="Pro residues" evidence="1">
    <location>
        <begin position="714"/>
        <end position="725"/>
    </location>
</feature>
<keyword evidence="3" id="KW-1185">Reference proteome</keyword>
<feature type="region of interest" description="Disordered" evidence="1">
    <location>
        <begin position="508"/>
        <end position="536"/>
    </location>
</feature>
<name>A0AAV9JEA8_9PEZI</name>
<feature type="compositionally biased region" description="Basic and acidic residues" evidence="1">
    <location>
        <begin position="216"/>
        <end position="244"/>
    </location>
</feature>
<dbReference type="Proteomes" id="UP001324427">
    <property type="component" value="Unassembled WGS sequence"/>
</dbReference>
<reference evidence="2 3" key="1">
    <citation type="submission" date="2021-11" db="EMBL/GenBank/DDBJ databases">
        <title>Black yeast isolated from Biological Soil Crust.</title>
        <authorList>
            <person name="Kurbessoian T."/>
        </authorList>
    </citation>
    <scope>NUCLEOTIDE SEQUENCE [LARGE SCALE GENOMIC DNA]</scope>
    <source>
        <strain evidence="2 3">CCFEE 5522</strain>
    </source>
</reference>
<proteinExistence type="predicted"/>
<feature type="region of interest" description="Disordered" evidence="1">
    <location>
        <begin position="791"/>
        <end position="846"/>
    </location>
</feature>
<feature type="compositionally biased region" description="Low complexity" evidence="1">
    <location>
        <begin position="655"/>
        <end position="672"/>
    </location>
</feature>
<evidence type="ECO:0000256" key="1">
    <source>
        <dbReference type="SAM" id="MobiDB-lite"/>
    </source>
</evidence>
<feature type="region of interest" description="Disordered" evidence="1">
    <location>
        <begin position="640"/>
        <end position="770"/>
    </location>
</feature>
<evidence type="ECO:0000313" key="2">
    <source>
        <dbReference type="EMBL" id="KAK4543555.1"/>
    </source>
</evidence>
<feature type="compositionally biased region" description="Polar residues" evidence="1">
    <location>
        <begin position="742"/>
        <end position="765"/>
    </location>
</feature>
<accession>A0AAV9JEA8</accession>
<gene>
    <name evidence="2" type="ORF">LTR36_005450</name>
</gene>
<feature type="region of interest" description="Disordered" evidence="1">
    <location>
        <begin position="14"/>
        <end position="103"/>
    </location>
</feature>
<dbReference type="EMBL" id="JAVFHQ010000031">
    <property type="protein sequence ID" value="KAK4543555.1"/>
    <property type="molecule type" value="Genomic_DNA"/>
</dbReference>
<dbReference type="AlphaFoldDB" id="A0AAV9JEA8"/>